<dbReference type="Pfam" id="PF12848">
    <property type="entry name" value="ABC_tran_Xtn"/>
    <property type="match status" value="1"/>
</dbReference>
<dbReference type="SUPFAM" id="SSF52540">
    <property type="entry name" value="P-loop containing nucleoside triphosphate hydrolases"/>
    <property type="match status" value="2"/>
</dbReference>
<dbReference type="InterPro" id="IPR032781">
    <property type="entry name" value="ABC_tran_Xtn"/>
</dbReference>
<evidence type="ECO:0000313" key="10">
    <source>
        <dbReference type="RefSeq" id="WP_028311327.1"/>
    </source>
</evidence>
<dbReference type="SMART" id="SM00382">
    <property type="entry name" value="AAA"/>
    <property type="match status" value="2"/>
</dbReference>
<dbReference type="GO" id="GO:0016887">
    <property type="term" value="F:ATP hydrolysis activity"/>
    <property type="evidence" value="ECO:0007669"/>
    <property type="project" value="InterPro"/>
</dbReference>
<reference evidence="10" key="2">
    <citation type="journal article" date="2019" name="Res. Microbiol.">
        <title>ABC-F proteins in mRNA translation and antibiotic resistance.</title>
        <authorList>
            <person name="Ousalem F."/>
            <person name="Singh S."/>
            <person name="Chesneau O."/>
            <person name="Hunt J.F."/>
            <person name="Boel G."/>
        </authorList>
    </citation>
    <scope>NUCLEOTIDE SEQUENCE</scope>
</reference>
<dbReference type="AlphaFoldDB" id="A0A8B6X4F8"/>
<dbReference type="RefSeq" id="WP_028311327.1">
    <property type="nucleotide sequence ID" value="NZ_AXWS01000008.1"/>
</dbReference>
<evidence type="ECO:0000313" key="9">
    <source>
        <dbReference type="Proteomes" id="UP000675920"/>
    </source>
</evidence>
<dbReference type="PROSITE" id="PS50893">
    <property type="entry name" value="ABC_TRANSPORTER_2"/>
    <property type="match status" value="2"/>
</dbReference>
<evidence type="ECO:0000256" key="3">
    <source>
        <dbReference type="ARBA" id="ARBA00022741"/>
    </source>
</evidence>
<dbReference type="InterPro" id="IPR027417">
    <property type="entry name" value="P-loop_NTPase"/>
</dbReference>
<accession>A0A8B6X4F8</accession>
<reference evidence="10" key="1">
    <citation type="journal article" date="2005" name="Annu. Rev. Genomics Hum. Genet.">
        <title>Evolution of the ATP-binding cassette (ABC) transporter superfamily in vertebrates.</title>
        <authorList>
            <person name="Dean M."/>
            <person name="Annilo T."/>
        </authorList>
    </citation>
    <scope>NUCLEOTIDE SEQUENCE</scope>
</reference>
<reference evidence="10" key="3">
    <citation type="submission" date="2025-08" db="UniProtKB">
        <authorList>
            <consortium name="RefSeq"/>
        </authorList>
    </citation>
    <scope>IDENTIFICATION</scope>
</reference>
<dbReference type="InterPro" id="IPR017871">
    <property type="entry name" value="ABC_transporter-like_CS"/>
</dbReference>
<dbReference type="InterPro" id="IPR003439">
    <property type="entry name" value="ABC_transporter-like_ATP-bd"/>
</dbReference>
<dbReference type="OrthoDB" id="9762051at2"/>
<dbReference type="CDD" id="cd03221">
    <property type="entry name" value="ABCF_EF-3"/>
    <property type="match status" value="2"/>
</dbReference>
<keyword evidence="1" id="KW-1003">Cell membrane</keyword>
<keyword evidence="1" id="KW-0472">Membrane</keyword>
<sequence length="644" mass="70692">MIRFIDLALRRGSKLLFEQVTLQIHPGERVGLVGDNGSGKSSLMALLLHEVVQDAGEVEMPAVWRVAHVAQHTPDSDTSARDFVLAGDIELQQLNAELAAAEAAHDGNRIGDLHARLADHGAYTAVSRAESLLLGLGFQIDQLGSPVSSFSGGWRMRLALAQTLMRQSDLLLLDEPTNHLDLDAIVWLEGWLSRYAGTVIVISHDRDFLDAIARSIWHLDNRHIRRYGGNYSTFERERAQQLAVQQAAYARQQIQVARLESFITRFKAKATKAKQAQSRVKALERMELIAPAHVGSALEFEFATPESSPSPMLQFEAGRCGYGERTILDGVNLVIVPGQRIGLLGANGQGKSTLIKTLVGEIAPLAGTLRPAKGLRIGYFAQYEVERLRPDDTPLDHLGRIARAEDPNVREQVLRDFLGRFDFPGPMATSPIGPFSGGEKARLALACVVWLKPNLLLLDEPTNHLDLETRHALTMALAQFDGTVIVVSHDRHLLRSTVDEFLLVAHGKVEPFDADLDEYEAWLRRNRPNADATQGDAKAGAAKDAKPESAEERKARRAAEADERKRRAEQRKPLEKRMTAAEKAMAAATAERDALDAKMAGDDASLDWTALMKQRAAAQAALDTAEAEWLECAAAIEELDAAAS</sequence>
<evidence type="ECO:0000256" key="6">
    <source>
        <dbReference type="ARBA" id="ARBA00069073"/>
    </source>
</evidence>
<dbReference type="GO" id="GO:0005524">
    <property type="term" value="F:ATP binding"/>
    <property type="evidence" value="ECO:0007669"/>
    <property type="project" value="UniProtKB-KW"/>
</dbReference>
<dbReference type="Pfam" id="PF00005">
    <property type="entry name" value="ABC_tran"/>
    <property type="match status" value="2"/>
</dbReference>
<evidence type="ECO:0000256" key="5">
    <source>
        <dbReference type="ARBA" id="ARBA00061571"/>
    </source>
</evidence>
<comment type="similarity">
    <text evidence="5">Belongs to the ABC transporter superfamily. ABCF family. YheS subfamily.</text>
</comment>
<feature type="domain" description="ABC transporter" evidence="8">
    <location>
        <begin position="2"/>
        <end position="246"/>
    </location>
</feature>
<protein>
    <recommendedName>
        <fullName evidence="6">Probable ATP-binding protein YheS</fullName>
    </recommendedName>
</protein>
<feature type="compositionally biased region" description="Basic and acidic residues" evidence="7">
    <location>
        <begin position="541"/>
        <end position="578"/>
    </location>
</feature>
<dbReference type="PROSITE" id="PS00211">
    <property type="entry name" value="ABC_TRANSPORTER_1"/>
    <property type="match status" value="2"/>
</dbReference>
<feature type="region of interest" description="Disordered" evidence="7">
    <location>
        <begin position="528"/>
        <end position="578"/>
    </location>
</feature>
<keyword evidence="4 10" id="KW-0067">ATP-binding</keyword>
<feature type="domain" description="ABC transporter" evidence="8">
    <location>
        <begin position="313"/>
        <end position="531"/>
    </location>
</feature>
<dbReference type="FunFam" id="3.40.50.300:FF:002053">
    <property type="entry name" value="ABC transporter ATP-binding protein"/>
    <property type="match status" value="1"/>
</dbReference>
<evidence type="ECO:0000256" key="2">
    <source>
        <dbReference type="ARBA" id="ARBA00022737"/>
    </source>
</evidence>
<organism evidence="9 10">
    <name type="scientific">Derxia gummosa DSM 723</name>
    <dbReference type="NCBI Taxonomy" id="1121388"/>
    <lineage>
        <taxon>Bacteria</taxon>
        <taxon>Pseudomonadati</taxon>
        <taxon>Pseudomonadota</taxon>
        <taxon>Betaproteobacteria</taxon>
        <taxon>Burkholderiales</taxon>
        <taxon>Alcaligenaceae</taxon>
        <taxon>Derxia</taxon>
    </lineage>
</organism>
<evidence type="ECO:0000256" key="1">
    <source>
        <dbReference type="ARBA" id="ARBA00022475"/>
    </source>
</evidence>
<evidence type="ECO:0000259" key="8">
    <source>
        <dbReference type="PROSITE" id="PS50893"/>
    </source>
</evidence>
<dbReference type="InterPro" id="IPR003593">
    <property type="entry name" value="AAA+_ATPase"/>
</dbReference>
<dbReference type="FunFam" id="3.40.50.300:FF:000011">
    <property type="entry name" value="Putative ABC transporter ATP-binding component"/>
    <property type="match status" value="1"/>
</dbReference>
<keyword evidence="2" id="KW-0677">Repeat</keyword>
<dbReference type="Gene3D" id="3.40.50.300">
    <property type="entry name" value="P-loop containing nucleotide triphosphate hydrolases"/>
    <property type="match status" value="2"/>
</dbReference>
<dbReference type="InterPro" id="IPR050611">
    <property type="entry name" value="ABCF"/>
</dbReference>
<proteinExistence type="inferred from homology"/>
<feature type="compositionally biased region" description="Low complexity" evidence="7">
    <location>
        <begin position="530"/>
        <end position="540"/>
    </location>
</feature>
<name>A0A8B6X4F8_9BURK</name>
<evidence type="ECO:0000256" key="7">
    <source>
        <dbReference type="SAM" id="MobiDB-lite"/>
    </source>
</evidence>
<evidence type="ECO:0000256" key="4">
    <source>
        <dbReference type="ARBA" id="ARBA00022840"/>
    </source>
</evidence>
<dbReference type="PANTHER" id="PTHR19211">
    <property type="entry name" value="ATP-BINDING TRANSPORT PROTEIN-RELATED"/>
    <property type="match status" value="1"/>
</dbReference>
<keyword evidence="9" id="KW-1185">Reference proteome</keyword>
<dbReference type="PANTHER" id="PTHR19211:SF14">
    <property type="entry name" value="ATP-BINDING CASSETTE SUB-FAMILY F MEMBER 1"/>
    <property type="match status" value="1"/>
</dbReference>
<dbReference type="Proteomes" id="UP000675920">
    <property type="component" value="Unplaced"/>
</dbReference>
<keyword evidence="3" id="KW-0547">Nucleotide-binding</keyword>